<dbReference type="PROSITE" id="PS50118">
    <property type="entry name" value="HMG_BOX_2"/>
    <property type="match status" value="1"/>
</dbReference>
<gene>
    <name evidence="8" type="ORF">RRG08_034351</name>
</gene>
<keyword evidence="3 4" id="KW-0539">Nucleus</keyword>
<name>A0AAE0YD40_9GAST</name>
<reference evidence="8" key="1">
    <citation type="journal article" date="2023" name="G3 (Bethesda)">
        <title>A reference genome for the long-term kleptoplast-retaining sea slug Elysia crispata morphotype clarki.</title>
        <authorList>
            <person name="Eastman K.E."/>
            <person name="Pendleton A.L."/>
            <person name="Shaikh M.A."/>
            <person name="Suttiyut T."/>
            <person name="Ogas R."/>
            <person name="Tomko P."/>
            <person name="Gavelis G."/>
            <person name="Widhalm J.R."/>
            <person name="Wisecaver J.H."/>
        </authorList>
    </citation>
    <scope>NUCLEOTIDE SEQUENCE</scope>
    <source>
        <strain evidence="8">ECLA1</strain>
    </source>
</reference>
<feature type="compositionally biased region" description="Basic and acidic residues" evidence="6">
    <location>
        <begin position="145"/>
        <end position="155"/>
    </location>
</feature>
<feature type="region of interest" description="Disordered" evidence="6">
    <location>
        <begin position="232"/>
        <end position="264"/>
    </location>
</feature>
<dbReference type="InterPro" id="IPR050342">
    <property type="entry name" value="HMGB"/>
</dbReference>
<dbReference type="Gene3D" id="1.10.30.10">
    <property type="entry name" value="High mobility group box domain"/>
    <property type="match status" value="1"/>
</dbReference>
<dbReference type="PANTHER" id="PTHR48112">
    <property type="entry name" value="HIGH MOBILITY GROUP PROTEIN DSP1"/>
    <property type="match status" value="1"/>
</dbReference>
<evidence type="ECO:0000256" key="1">
    <source>
        <dbReference type="ARBA" id="ARBA00004123"/>
    </source>
</evidence>
<organism evidence="8 9">
    <name type="scientific">Elysia crispata</name>
    <name type="common">lettuce slug</name>
    <dbReference type="NCBI Taxonomy" id="231223"/>
    <lineage>
        <taxon>Eukaryota</taxon>
        <taxon>Metazoa</taxon>
        <taxon>Spiralia</taxon>
        <taxon>Lophotrochozoa</taxon>
        <taxon>Mollusca</taxon>
        <taxon>Gastropoda</taxon>
        <taxon>Heterobranchia</taxon>
        <taxon>Euthyneura</taxon>
        <taxon>Panpulmonata</taxon>
        <taxon>Sacoglossa</taxon>
        <taxon>Placobranchoidea</taxon>
        <taxon>Plakobranchidae</taxon>
        <taxon>Elysia</taxon>
    </lineage>
</organism>
<evidence type="ECO:0000256" key="5">
    <source>
        <dbReference type="SAM" id="Coils"/>
    </source>
</evidence>
<keyword evidence="2 4" id="KW-0238">DNA-binding</keyword>
<dbReference type="GO" id="GO:0005634">
    <property type="term" value="C:nucleus"/>
    <property type="evidence" value="ECO:0007669"/>
    <property type="project" value="UniProtKB-SubCell"/>
</dbReference>
<feature type="compositionally biased region" description="Polar residues" evidence="6">
    <location>
        <begin position="245"/>
        <end position="254"/>
    </location>
</feature>
<comment type="caution">
    <text evidence="8">The sequence shown here is derived from an EMBL/GenBank/DDBJ whole genome shotgun (WGS) entry which is preliminary data.</text>
</comment>
<evidence type="ECO:0000256" key="4">
    <source>
        <dbReference type="PROSITE-ProRule" id="PRU00267"/>
    </source>
</evidence>
<dbReference type="Pfam" id="PF24245">
    <property type="entry name" value="INO80F"/>
    <property type="match status" value="1"/>
</dbReference>
<dbReference type="SUPFAM" id="SSF47095">
    <property type="entry name" value="HMG-box"/>
    <property type="match status" value="1"/>
</dbReference>
<dbReference type="InterPro" id="IPR056513">
    <property type="entry name" value="INO80F"/>
</dbReference>
<dbReference type="Proteomes" id="UP001283361">
    <property type="component" value="Unassembled WGS sequence"/>
</dbReference>
<sequence length="264" mass="30785">MVEPEDTANLKAQLEVISKETAFLKKYFALRKRCEQLQQSNEKMVNRIQHVKKLVKRYKRDKRYLIARLDEHGDNFRDAQIPLMWEEDQLLGNNRSTRHVASAGSDSETESRQRMEPRSAMSSIQPLLQAHGMGNADPANKSKKVKQEKEKDPNAPKKPANAFLMFCTTQRTAVQEEYFKEHKEEIAHHELTKSLAHQWNALVHEEKRIYYEMYEREKERYEREMRVYKPKAETSVGDAIASTVPDPNSSSADDSLSFKEELDI</sequence>
<dbReference type="InterPro" id="IPR036910">
    <property type="entry name" value="HMG_box_dom_sf"/>
</dbReference>
<keyword evidence="9" id="KW-1185">Reference proteome</keyword>
<dbReference type="EMBL" id="JAWDGP010006429">
    <property type="protein sequence ID" value="KAK3741306.1"/>
    <property type="molecule type" value="Genomic_DNA"/>
</dbReference>
<evidence type="ECO:0000313" key="8">
    <source>
        <dbReference type="EMBL" id="KAK3741306.1"/>
    </source>
</evidence>
<evidence type="ECO:0000259" key="7">
    <source>
        <dbReference type="PROSITE" id="PS50118"/>
    </source>
</evidence>
<evidence type="ECO:0000256" key="6">
    <source>
        <dbReference type="SAM" id="MobiDB-lite"/>
    </source>
</evidence>
<dbReference type="PANTHER" id="PTHR48112:SF22">
    <property type="entry name" value="MITOCHONDRIAL TRANSCRIPTION FACTOR A, ISOFORM B"/>
    <property type="match status" value="1"/>
</dbReference>
<evidence type="ECO:0000256" key="3">
    <source>
        <dbReference type="ARBA" id="ARBA00023242"/>
    </source>
</evidence>
<proteinExistence type="predicted"/>
<evidence type="ECO:0000313" key="9">
    <source>
        <dbReference type="Proteomes" id="UP001283361"/>
    </source>
</evidence>
<comment type="subcellular location">
    <subcellularLocation>
        <location evidence="1">Nucleus</location>
    </subcellularLocation>
</comment>
<feature type="region of interest" description="Disordered" evidence="6">
    <location>
        <begin position="96"/>
        <end position="159"/>
    </location>
</feature>
<dbReference type="AlphaFoldDB" id="A0AAE0YD40"/>
<dbReference type="Pfam" id="PF00505">
    <property type="entry name" value="HMG_box"/>
    <property type="match status" value="1"/>
</dbReference>
<evidence type="ECO:0000256" key="2">
    <source>
        <dbReference type="ARBA" id="ARBA00023125"/>
    </source>
</evidence>
<feature type="domain" description="HMG box" evidence="7">
    <location>
        <begin position="156"/>
        <end position="229"/>
    </location>
</feature>
<protein>
    <recommendedName>
        <fullName evidence="7">HMG box domain-containing protein</fullName>
    </recommendedName>
</protein>
<dbReference type="GO" id="GO:0003677">
    <property type="term" value="F:DNA binding"/>
    <property type="evidence" value="ECO:0007669"/>
    <property type="project" value="UniProtKB-UniRule"/>
</dbReference>
<dbReference type="GO" id="GO:0006357">
    <property type="term" value="P:regulation of transcription by RNA polymerase II"/>
    <property type="evidence" value="ECO:0007669"/>
    <property type="project" value="TreeGrafter"/>
</dbReference>
<keyword evidence="5" id="KW-0175">Coiled coil</keyword>
<feature type="DNA-binding region" description="HMG box" evidence="4">
    <location>
        <begin position="156"/>
        <end position="229"/>
    </location>
</feature>
<accession>A0AAE0YD40</accession>
<dbReference type="InterPro" id="IPR009071">
    <property type="entry name" value="HMG_box_dom"/>
</dbReference>
<feature type="coiled-coil region" evidence="5">
    <location>
        <begin position="34"/>
        <end position="61"/>
    </location>
</feature>
<dbReference type="SMART" id="SM00398">
    <property type="entry name" value="HMG"/>
    <property type="match status" value="1"/>
</dbReference>